<gene>
    <name evidence="1" type="ORF">CYMTET_8336</name>
</gene>
<dbReference type="EMBL" id="LGRX02002552">
    <property type="protein sequence ID" value="KAK3283993.1"/>
    <property type="molecule type" value="Genomic_DNA"/>
</dbReference>
<dbReference type="AlphaFoldDB" id="A0AAE0GTQ1"/>
<keyword evidence="2" id="KW-1185">Reference proteome</keyword>
<sequence>MKTDIFNGEIKGLLQDYGRMVNEQHFQNYYHYRQRSGWLPVEKRITIHVWKKPLQFMDQLHAGESLGYPNVTASRNIFRDIKEMEVP</sequence>
<proteinExistence type="predicted"/>
<dbReference type="Proteomes" id="UP001190700">
    <property type="component" value="Unassembled WGS sequence"/>
</dbReference>
<organism evidence="1 2">
    <name type="scientific">Cymbomonas tetramitiformis</name>
    <dbReference type="NCBI Taxonomy" id="36881"/>
    <lineage>
        <taxon>Eukaryota</taxon>
        <taxon>Viridiplantae</taxon>
        <taxon>Chlorophyta</taxon>
        <taxon>Pyramimonadophyceae</taxon>
        <taxon>Pyramimonadales</taxon>
        <taxon>Pyramimonadaceae</taxon>
        <taxon>Cymbomonas</taxon>
    </lineage>
</organism>
<name>A0AAE0GTQ1_9CHLO</name>
<protein>
    <submittedName>
        <fullName evidence="1">Uncharacterized protein</fullName>
    </submittedName>
</protein>
<accession>A0AAE0GTQ1</accession>
<reference evidence="1 2" key="1">
    <citation type="journal article" date="2015" name="Genome Biol. Evol.">
        <title>Comparative Genomics of a Bacterivorous Green Alga Reveals Evolutionary Causalities and Consequences of Phago-Mixotrophic Mode of Nutrition.</title>
        <authorList>
            <person name="Burns J.A."/>
            <person name="Paasch A."/>
            <person name="Narechania A."/>
            <person name="Kim E."/>
        </authorList>
    </citation>
    <scope>NUCLEOTIDE SEQUENCE [LARGE SCALE GENOMIC DNA]</scope>
    <source>
        <strain evidence="1 2">PLY_AMNH</strain>
    </source>
</reference>
<comment type="caution">
    <text evidence="1">The sequence shown here is derived from an EMBL/GenBank/DDBJ whole genome shotgun (WGS) entry which is preliminary data.</text>
</comment>
<evidence type="ECO:0000313" key="1">
    <source>
        <dbReference type="EMBL" id="KAK3283993.1"/>
    </source>
</evidence>
<evidence type="ECO:0000313" key="2">
    <source>
        <dbReference type="Proteomes" id="UP001190700"/>
    </source>
</evidence>